<dbReference type="Gene3D" id="1.10.1200.10">
    <property type="entry name" value="ACP-like"/>
    <property type="match status" value="1"/>
</dbReference>
<dbReference type="RefSeq" id="WP_184091359.1">
    <property type="nucleotide sequence ID" value="NZ_AP023367.1"/>
</dbReference>
<evidence type="ECO:0000313" key="2">
    <source>
        <dbReference type="Proteomes" id="UP000515561"/>
    </source>
</evidence>
<dbReference type="AlphaFoldDB" id="A0A6S6R535"/>
<protein>
    <submittedName>
        <fullName evidence="1">Uncharacterized protein</fullName>
    </submittedName>
</protein>
<dbReference type="Pfam" id="PF00550">
    <property type="entry name" value="PP-binding"/>
    <property type="match status" value="1"/>
</dbReference>
<dbReference type="PROSITE" id="PS50075">
    <property type="entry name" value="CARRIER"/>
    <property type="match status" value="1"/>
</dbReference>
<reference evidence="1 2" key="1">
    <citation type="journal article" date="2016" name="Int. J. Syst. Evol. Microbiol.">
        <title>Descriptions of Anaerotaenia torta gen. nov., sp. nov. and Anaerocolumna cellulosilytica gen. nov., sp. nov. isolated from a methanogenic reactor of cattle waste.</title>
        <authorList>
            <person name="Uek A."/>
            <person name="Ohtaki Y."/>
            <person name="Kaku N."/>
            <person name="Ueki K."/>
        </authorList>
    </citation>
    <scope>NUCLEOTIDE SEQUENCE [LARGE SCALE GENOMIC DNA]</scope>
    <source>
        <strain evidence="1 2">SN021</strain>
    </source>
</reference>
<dbReference type="InterPro" id="IPR009081">
    <property type="entry name" value="PP-bd_ACP"/>
</dbReference>
<dbReference type="EMBL" id="AP023367">
    <property type="protein sequence ID" value="BCJ94168.1"/>
    <property type="molecule type" value="Genomic_DNA"/>
</dbReference>
<name>A0A6S6R535_9FIRM</name>
<evidence type="ECO:0000313" key="1">
    <source>
        <dbReference type="EMBL" id="BCJ94168.1"/>
    </source>
</evidence>
<dbReference type="KEGG" id="acel:acsn021_17370"/>
<keyword evidence="2" id="KW-1185">Reference proteome</keyword>
<sequence>MEREEIKHYLKDVIEEILEIQYGDDLFSQELTNLSFNSISFIKLIVKLETEFDITFGEEITLLQKNTTVYDIVNAIYANTIENNENLLEDK</sequence>
<dbReference type="InterPro" id="IPR036736">
    <property type="entry name" value="ACP-like_sf"/>
</dbReference>
<accession>A0A6S6R535</accession>
<organism evidence="1 2">
    <name type="scientific">Anaerocolumna cellulosilytica</name>
    <dbReference type="NCBI Taxonomy" id="433286"/>
    <lineage>
        <taxon>Bacteria</taxon>
        <taxon>Bacillati</taxon>
        <taxon>Bacillota</taxon>
        <taxon>Clostridia</taxon>
        <taxon>Lachnospirales</taxon>
        <taxon>Lachnospiraceae</taxon>
        <taxon>Anaerocolumna</taxon>
    </lineage>
</organism>
<dbReference type="SUPFAM" id="SSF47336">
    <property type="entry name" value="ACP-like"/>
    <property type="match status" value="1"/>
</dbReference>
<proteinExistence type="predicted"/>
<gene>
    <name evidence="1" type="ORF">acsn021_17370</name>
</gene>
<dbReference type="Proteomes" id="UP000515561">
    <property type="component" value="Chromosome"/>
</dbReference>